<evidence type="ECO:0000313" key="2">
    <source>
        <dbReference type="Ensembl" id="ENSEEEP00000038428.2"/>
    </source>
</evidence>
<dbReference type="PROSITE" id="PS50835">
    <property type="entry name" value="IG_LIKE"/>
    <property type="match status" value="1"/>
</dbReference>
<organism evidence="2 3">
    <name type="scientific">Electrophorus electricus</name>
    <name type="common">Electric eel</name>
    <name type="synonym">Gymnotus electricus</name>
    <dbReference type="NCBI Taxonomy" id="8005"/>
    <lineage>
        <taxon>Eukaryota</taxon>
        <taxon>Metazoa</taxon>
        <taxon>Chordata</taxon>
        <taxon>Craniata</taxon>
        <taxon>Vertebrata</taxon>
        <taxon>Euteleostomi</taxon>
        <taxon>Actinopterygii</taxon>
        <taxon>Neopterygii</taxon>
        <taxon>Teleostei</taxon>
        <taxon>Ostariophysi</taxon>
        <taxon>Gymnotiformes</taxon>
        <taxon>Gymnotoidei</taxon>
        <taxon>Gymnotidae</taxon>
        <taxon>Electrophorus</taxon>
    </lineage>
</organism>
<reference evidence="2" key="5">
    <citation type="submission" date="2025-09" db="UniProtKB">
        <authorList>
            <consortium name="Ensembl"/>
        </authorList>
    </citation>
    <scope>IDENTIFICATION</scope>
</reference>
<reference evidence="2" key="4">
    <citation type="submission" date="2025-08" db="UniProtKB">
        <authorList>
            <consortium name="Ensembl"/>
        </authorList>
    </citation>
    <scope>IDENTIFICATION</scope>
</reference>
<keyword evidence="3" id="KW-1185">Reference proteome</keyword>
<feature type="domain" description="Ig-like" evidence="1">
    <location>
        <begin position="35"/>
        <end position="131"/>
    </location>
</feature>
<evidence type="ECO:0000313" key="3">
    <source>
        <dbReference type="Proteomes" id="UP000314983"/>
    </source>
</evidence>
<dbReference type="GeneTree" id="ENSGT00940000159637"/>
<dbReference type="Gene3D" id="2.60.40.10">
    <property type="entry name" value="Immunoglobulins"/>
    <property type="match status" value="1"/>
</dbReference>
<name>A0A4W4GLK6_ELEEL</name>
<reference evidence="2" key="3">
    <citation type="submission" date="2020-05" db="EMBL/GenBank/DDBJ databases">
        <title>Electrophorus electricus (electric eel) genome, fEleEle1, primary haplotype.</title>
        <authorList>
            <person name="Myers G."/>
            <person name="Meyer A."/>
            <person name="Fedrigo O."/>
            <person name="Formenti G."/>
            <person name="Rhie A."/>
            <person name="Tracey A."/>
            <person name="Sims Y."/>
            <person name="Jarvis E.D."/>
        </authorList>
    </citation>
    <scope>NUCLEOTIDE SEQUENCE [LARGE SCALE GENOMIC DNA]</scope>
</reference>
<protein>
    <recommendedName>
        <fullName evidence="1">Ig-like domain-containing protein</fullName>
    </recommendedName>
</protein>
<evidence type="ECO:0000259" key="1">
    <source>
        <dbReference type="PROSITE" id="PS50835"/>
    </source>
</evidence>
<accession>A0A4W4GLK6</accession>
<dbReference type="InterPro" id="IPR036179">
    <property type="entry name" value="Ig-like_dom_sf"/>
</dbReference>
<dbReference type="Proteomes" id="UP000314983">
    <property type="component" value="Chromosome 21"/>
</dbReference>
<reference evidence="3" key="1">
    <citation type="journal article" date="2014" name="Science">
        <title>Nonhuman genetics. Genomic basis for the convergent evolution of electric organs.</title>
        <authorList>
            <person name="Gallant J.R."/>
            <person name="Traeger L.L."/>
            <person name="Volkening J.D."/>
            <person name="Moffett H."/>
            <person name="Chen P.H."/>
            <person name="Novina C.D."/>
            <person name="Phillips G.N.Jr."/>
            <person name="Anand R."/>
            <person name="Wells G.B."/>
            <person name="Pinch M."/>
            <person name="Guth R."/>
            <person name="Unguez G.A."/>
            <person name="Albert J.S."/>
            <person name="Zakon H.H."/>
            <person name="Samanta M.P."/>
            <person name="Sussman M.R."/>
        </authorList>
    </citation>
    <scope>NUCLEOTIDE SEQUENCE [LARGE SCALE GENOMIC DNA]</scope>
</reference>
<dbReference type="Ensembl" id="ENSEEET00000038871.2">
    <property type="protein sequence ID" value="ENSEEEP00000038428.2"/>
    <property type="gene ID" value="ENSEEEG00000018252.2"/>
</dbReference>
<dbReference type="InterPro" id="IPR007110">
    <property type="entry name" value="Ig-like_dom"/>
</dbReference>
<dbReference type="InterPro" id="IPR013783">
    <property type="entry name" value="Ig-like_fold"/>
</dbReference>
<reference evidence="3" key="2">
    <citation type="journal article" date="2017" name="Sci. Adv.">
        <title>A tail of two voltages: Proteomic comparison of the three electric organs of the electric eel.</title>
        <authorList>
            <person name="Traeger L.L."/>
            <person name="Sabat G."/>
            <person name="Barrett-Wilt G.A."/>
            <person name="Wells G.B."/>
            <person name="Sussman M.R."/>
        </authorList>
    </citation>
    <scope>NUCLEOTIDE SEQUENCE [LARGE SCALE GENOMIC DNA]</scope>
</reference>
<dbReference type="SUPFAM" id="SSF48726">
    <property type="entry name" value="Immunoglobulin"/>
    <property type="match status" value="1"/>
</dbReference>
<dbReference type="AlphaFoldDB" id="A0A4W4GLK6"/>
<dbReference type="STRING" id="8005.ENSEEEP00000038428"/>
<sequence length="179" mass="19280">MLLNVDKPFLGYAVGQISCECTLLTLFLVAPAESPASVELSCGPGPAHVVLETPRPLLLDCHLGAVEAPRNVTWLRDGAVLGESEAIQLLPNGSLLVLPAGRDWQTPAHVEGDYRCLSGSSFGALTSRTVTLQLASKYRGCILCLPDNNEKGENTWTRALCGFPFYEDKPLFPKDLRGA</sequence>
<proteinExistence type="predicted"/>